<dbReference type="AlphaFoldDB" id="A0A2P6PJB6"/>
<dbReference type="Proteomes" id="UP000238479">
    <property type="component" value="Chromosome 6"/>
</dbReference>
<keyword evidence="1" id="KW-0812">Transmembrane</keyword>
<evidence type="ECO:0000313" key="3">
    <source>
        <dbReference type="Proteomes" id="UP000238479"/>
    </source>
</evidence>
<accession>A0A2P6PJB6</accession>
<feature type="transmembrane region" description="Helical" evidence="1">
    <location>
        <begin position="54"/>
        <end position="78"/>
    </location>
</feature>
<dbReference type="Gramene" id="PRQ22021">
    <property type="protein sequence ID" value="PRQ22021"/>
    <property type="gene ID" value="RchiOBHm_Chr6g0245701"/>
</dbReference>
<evidence type="ECO:0000256" key="1">
    <source>
        <dbReference type="SAM" id="Phobius"/>
    </source>
</evidence>
<keyword evidence="3" id="KW-1185">Reference proteome</keyword>
<keyword evidence="1" id="KW-0472">Membrane</keyword>
<organism evidence="2 3">
    <name type="scientific">Rosa chinensis</name>
    <name type="common">China rose</name>
    <dbReference type="NCBI Taxonomy" id="74649"/>
    <lineage>
        <taxon>Eukaryota</taxon>
        <taxon>Viridiplantae</taxon>
        <taxon>Streptophyta</taxon>
        <taxon>Embryophyta</taxon>
        <taxon>Tracheophyta</taxon>
        <taxon>Spermatophyta</taxon>
        <taxon>Magnoliopsida</taxon>
        <taxon>eudicotyledons</taxon>
        <taxon>Gunneridae</taxon>
        <taxon>Pentapetalae</taxon>
        <taxon>rosids</taxon>
        <taxon>fabids</taxon>
        <taxon>Rosales</taxon>
        <taxon>Rosaceae</taxon>
        <taxon>Rosoideae</taxon>
        <taxon>Rosoideae incertae sedis</taxon>
        <taxon>Rosa</taxon>
    </lineage>
</organism>
<reference evidence="2 3" key="1">
    <citation type="journal article" date="2018" name="Nat. Genet.">
        <title>The Rosa genome provides new insights in the design of modern roses.</title>
        <authorList>
            <person name="Bendahmane M."/>
        </authorList>
    </citation>
    <scope>NUCLEOTIDE SEQUENCE [LARGE SCALE GENOMIC DNA]</scope>
    <source>
        <strain evidence="3">cv. Old Blush</strain>
    </source>
</reference>
<name>A0A2P6PJB6_ROSCH</name>
<dbReference type="EMBL" id="PDCK01000044">
    <property type="protein sequence ID" value="PRQ22021.1"/>
    <property type="molecule type" value="Genomic_DNA"/>
</dbReference>
<gene>
    <name evidence="2" type="ORF">RchiOBHm_Chr6g0245701</name>
</gene>
<proteinExistence type="predicted"/>
<comment type="caution">
    <text evidence="2">The sequence shown here is derived from an EMBL/GenBank/DDBJ whole genome shotgun (WGS) entry which is preliminary data.</text>
</comment>
<dbReference type="STRING" id="74649.A0A2P6PJB6"/>
<sequence length="80" mass="9246">MRGLSLYGWTLYEILKYVPEHNWIVYEQALQANPVLAKMVISQVVYTLGSLSHYYYQFCEVMVLIYICLLMASLVGFLSG</sequence>
<evidence type="ECO:0000313" key="2">
    <source>
        <dbReference type="EMBL" id="PRQ22021.1"/>
    </source>
</evidence>
<protein>
    <submittedName>
        <fullName evidence="2">Uncharacterized protein</fullName>
    </submittedName>
</protein>
<keyword evidence="1" id="KW-1133">Transmembrane helix</keyword>